<evidence type="ECO:0000313" key="2">
    <source>
        <dbReference type="Proteomes" id="UP001151760"/>
    </source>
</evidence>
<dbReference type="Proteomes" id="UP001151760">
    <property type="component" value="Unassembled WGS sequence"/>
</dbReference>
<keyword evidence="2" id="KW-1185">Reference proteome</keyword>
<reference evidence="1" key="2">
    <citation type="submission" date="2022-01" db="EMBL/GenBank/DDBJ databases">
        <authorList>
            <person name="Yamashiro T."/>
            <person name="Shiraishi A."/>
            <person name="Satake H."/>
            <person name="Nakayama K."/>
        </authorList>
    </citation>
    <scope>NUCLEOTIDE SEQUENCE</scope>
</reference>
<reference evidence="1" key="1">
    <citation type="journal article" date="2022" name="Int. J. Mol. Sci.">
        <title>Draft Genome of Tanacetum Coccineum: Genomic Comparison of Closely Related Tanacetum-Family Plants.</title>
        <authorList>
            <person name="Yamashiro T."/>
            <person name="Shiraishi A."/>
            <person name="Nakayama K."/>
            <person name="Satake H."/>
        </authorList>
    </citation>
    <scope>NUCLEOTIDE SEQUENCE</scope>
</reference>
<accession>A0ABQ4Y7D4</accession>
<sequence>MKIHIIRKGEMIYGAENETNISVSQTIPMGCYCQWVILKKSLATNRENTSALLLLKTMLKSLWEAINSRFRACSFFAQPTISPQLENEDFQHIDEDDLEELDLRWQIWKESREKILCQREGKAPMTTEEIQATKRTKAQIQQEEAGLAEAMRLQALQEEEVARQVHLDALLAKRILEKEELSEQQKKRKPEVQEAAHIYTEEDWDTIRAKLDEMQKTDQGVYNQVIAKEEDIEKSIKKESIKPGNKRQEGINIDRSARMKVVVQIGDKRSMEASSLKRCMTEYFGVIQDHIGKYSLSKEACKVMLKDEASRWNNMDVSLLSI</sequence>
<proteinExistence type="predicted"/>
<name>A0ABQ4Y7D4_9ASTR</name>
<protein>
    <submittedName>
        <fullName evidence="1">Uncharacterized protein</fullName>
    </submittedName>
</protein>
<evidence type="ECO:0000313" key="1">
    <source>
        <dbReference type="EMBL" id="GJS73571.1"/>
    </source>
</evidence>
<comment type="caution">
    <text evidence="1">The sequence shown here is derived from an EMBL/GenBank/DDBJ whole genome shotgun (WGS) entry which is preliminary data.</text>
</comment>
<organism evidence="1 2">
    <name type="scientific">Tanacetum coccineum</name>
    <dbReference type="NCBI Taxonomy" id="301880"/>
    <lineage>
        <taxon>Eukaryota</taxon>
        <taxon>Viridiplantae</taxon>
        <taxon>Streptophyta</taxon>
        <taxon>Embryophyta</taxon>
        <taxon>Tracheophyta</taxon>
        <taxon>Spermatophyta</taxon>
        <taxon>Magnoliopsida</taxon>
        <taxon>eudicotyledons</taxon>
        <taxon>Gunneridae</taxon>
        <taxon>Pentapetalae</taxon>
        <taxon>asterids</taxon>
        <taxon>campanulids</taxon>
        <taxon>Asterales</taxon>
        <taxon>Asteraceae</taxon>
        <taxon>Asteroideae</taxon>
        <taxon>Anthemideae</taxon>
        <taxon>Anthemidinae</taxon>
        <taxon>Tanacetum</taxon>
    </lineage>
</organism>
<dbReference type="EMBL" id="BQNB010010164">
    <property type="protein sequence ID" value="GJS73571.1"/>
    <property type="molecule type" value="Genomic_DNA"/>
</dbReference>
<gene>
    <name evidence="1" type="ORF">Tco_0706412</name>
</gene>